<evidence type="ECO:0000313" key="2">
    <source>
        <dbReference type="Proteomes" id="UP000184292"/>
    </source>
</evidence>
<reference evidence="1 2" key="1">
    <citation type="submission" date="2016-11" db="EMBL/GenBank/DDBJ databases">
        <authorList>
            <person name="Jaros S."/>
            <person name="Januszkiewicz K."/>
            <person name="Wedrychowicz H."/>
        </authorList>
    </citation>
    <scope>NUCLEOTIDE SEQUENCE [LARGE SCALE GENOMIC DNA]</scope>
    <source>
        <strain evidence="1 2">DSM 100565</strain>
    </source>
</reference>
<organism evidence="1 2">
    <name type="scientific">Wenxinia saemankumensis</name>
    <dbReference type="NCBI Taxonomy" id="1447782"/>
    <lineage>
        <taxon>Bacteria</taxon>
        <taxon>Pseudomonadati</taxon>
        <taxon>Pseudomonadota</taxon>
        <taxon>Alphaproteobacteria</taxon>
        <taxon>Rhodobacterales</taxon>
        <taxon>Roseobacteraceae</taxon>
        <taxon>Wenxinia</taxon>
    </lineage>
</organism>
<proteinExistence type="predicted"/>
<dbReference type="STRING" id="1447782.SAMN05444417_0915"/>
<gene>
    <name evidence="1" type="ORF">SAMN05444417_0915</name>
</gene>
<evidence type="ECO:0000313" key="1">
    <source>
        <dbReference type="EMBL" id="SHI53839.1"/>
    </source>
</evidence>
<sequence length="43" mass="4381">MRPILTIALLLIATSALAGFFGTPTGGWGVDAPPPRLHGPSLP</sequence>
<dbReference type="EMBL" id="FQYO01000002">
    <property type="protein sequence ID" value="SHI53839.1"/>
    <property type="molecule type" value="Genomic_DNA"/>
</dbReference>
<keyword evidence="2" id="KW-1185">Reference proteome</keyword>
<dbReference type="Proteomes" id="UP000184292">
    <property type="component" value="Unassembled WGS sequence"/>
</dbReference>
<name>A0A1M6BYH8_9RHOB</name>
<dbReference type="AlphaFoldDB" id="A0A1M6BYH8"/>
<protein>
    <submittedName>
        <fullName evidence="1">Uncharacterized protein</fullName>
    </submittedName>
</protein>
<accession>A0A1M6BYH8</accession>
<dbReference type="RefSeq" id="WP_280157190.1">
    <property type="nucleotide sequence ID" value="NZ_FQYO01000002.1"/>
</dbReference>